<comment type="caution">
    <text evidence="2">The sequence shown here is derived from an EMBL/GenBank/DDBJ whole genome shotgun (WGS) entry which is preliminary data.</text>
</comment>
<evidence type="ECO:0000256" key="1">
    <source>
        <dbReference type="SAM" id="Coils"/>
    </source>
</evidence>
<dbReference type="Proteomes" id="UP000826195">
    <property type="component" value="Unassembled WGS sequence"/>
</dbReference>
<name>A0AAV7ITZ4_COTGL</name>
<evidence type="ECO:0000313" key="3">
    <source>
        <dbReference type="Proteomes" id="UP000826195"/>
    </source>
</evidence>
<evidence type="ECO:0000313" key="2">
    <source>
        <dbReference type="EMBL" id="KAH0555292.1"/>
    </source>
</evidence>
<dbReference type="AlphaFoldDB" id="A0AAV7ITZ4"/>
<accession>A0AAV7ITZ4</accession>
<proteinExistence type="predicted"/>
<organism evidence="2 3">
    <name type="scientific">Cotesia glomerata</name>
    <name type="common">Lepidopteran parasitic wasp</name>
    <name type="synonym">Apanteles glomeratus</name>
    <dbReference type="NCBI Taxonomy" id="32391"/>
    <lineage>
        <taxon>Eukaryota</taxon>
        <taxon>Metazoa</taxon>
        <taxon>Ecdysozoa</taxon>
        <taxon>Arthropoda</taxon>
        <taxon>Hexapoda</taxon>
        <taxon>Insecta</taxon>
        <taxon>Pterygota</taxon>
        <taxon>Neoptera</taxon>
        <taxon>Endopterygota</taxon>
        <taxon>Hymenoptera</taxon>
        <taxon>Apocrita</taxon>
        <taxon>Ichneumonoidea</taxon>
        <taxon>Braconidae</taxon>
        <taxon>Microgastrinae</taxon>
        <taxon>Cotesia</taxon>
    </lineage>
</organism>
<gene>
    <name evidence="2" type="ORF">KQX54_017140</name>
</gene>
<reference evidence="2 3" key="1">
    <citation type="journal article" date="2021" name="J. Hered.">
        <title>A chromosome-level genome assembly of the parasitoid wasp, Cotesia glomerata (Hymenoptera: Braconidae).</title>
        <authorList>
            <person name="Pinto B.J."/>
            <person name="Weis J.J."/>
            <person name="Gamble T."/>
            <person name="Ode P.J."/>
            <person name="Paul R."/>
            <person name="Zaspel J.M."/>
        </authorList>
    </citation>
    <scope>NUCLEOTIDE SEQUENCE [LARGE SCALE GENOMIC DNA]</scope>
    <source>
        <strain evidence="2">CgM1</strain>
    </source>
</reference>
<dbReference type="EMBL" id="JAHXZJ010001119">
    <property type="protein sequence ID" value="KAH0555292.1"/>
    <property type="molecule type" value="Genomic_DNA"/>
</dbReference>
<feature type="coiled-coil region" evidence="1">
    <location>
        <begin position="14"/>
        <end position="72"/>
    </location>
</feature>
<sequence>MRSDKGNSTMVMYREEYQREMNKLVNDEETYQKTGRDPTSRLQDLGIKLIRNLVEKEVIDEMEDLLKKLEINQRNVEIFLEM</sequence>
<protein>
    <submittedName>
        <fullName evidence="2">Uncharacterized protein</fullName>
    </submittedName>
</protein>
<keyword evidence="1" id="KW-0175">Coiled coil</keyword>
<keyword evidence="3" id="KW-1185">Reference proteome</keyword>